<dbReference type="EMBL" id="JANBPT010000435">
    <property type="protein sequence ID" value="KAJ1920768.1"/>
    <property type="molecule type" value="Genomic_DNA"/>
</dbReference>
<sequence>MPDLHTMTAPTLIQAVYTCDEESRTLAVPVEGGTSANYSILVQAIQNAQAQINTYLTSRMEKEGLPTDEPDVDSQAEEDEDEPDVEAETAAPREAKRSKATL</sequence>
<name>A0A9W8DQT0_9FUNG</name>
<gene>
    <name evidence="2" type="ORF">IWQ60_006923</name>
</gene>
<protein>
    <recommendedName>
        <fullName evidence="4">EKC/KEOPS complex subunit GON7</fullName>
    </recommendedName>
</protein>
<evidence type="ECO:0000313" key="2">
    <source>
        <dbReference type="EMBL" id="KAJ1920768.1"/>
    </source>
</evidence>
<keyword evidence="3" id="KW-1185">Reference proteome</keyword>
<feature type="region of interest" description="Disordered" evidence="1">
    <location>
        <begin position="60"/>
        <end position="102"/>
    </location>
</feature>
<evidence type="ECO:0008006" key="4">
    <source>
        <dbReference type="Google" id="ProtNLM"/>
    </source>
</evidence>
<accession>A0A9W8DQT0</accession>
<feature type="compositionally biased region" description="Acidic residues" evidence="1">
    <location>
        <begin position="66"/>
        <end position="87"/>
    </location>
</feature>
<feature type="compositionally biased region" description="Basic and acidic residues" evidence="1">
    <location>
        <begin position="91"/>
        <end position="102"/>
    </location>
</feature>
<reference evidence="2" key="1">
    <citation type="submission" date="2022-07" db="EMBL/GenBank/DDBJ databases">
        <title>Phylogenomic reconstructions and comparative analyses of Kickxellomycotina fungi.</title>
        <authorList>
            <person name="Reynolds N.K."/>
            <person name="Stajich J.E."/>
            <person name="Barry K."/>
            <person name="Grigoriev I.V."/>
            <person name="Crous P."/>
            <person name="Smith M.E."/>
        </authorList>
    </citation>
    <scope>NUCLEOTIDE SEQUENCE</scope>
    <source>
        <strain evidence="2">RSA 861</strain>
    </source>
</reference>
<proteinExistence type="predicted"/>
<organism evidence="2 3">
    <name type="scientific">Tieghemiomyces parasiticus</name>
    <dbReference type="NCBI Taxonomy" id="78921"/>
    <lineage>
        <taxon>Eukaryota</taxon>
        <taxon>Fungi</taxon>
        <taxon>Fungi incertae sedis</taxon>
        <taxon>Zoopagomycota</taxon>
        <taxon>Kickxellomycotina</taxon>
        <taxon>Dimargaritomycetes</taxon>
        <taxon>Dimargaritales</taxon>
        <taxon>Dimargaritaceae</taxon>
        <taxon>Tieghemiomyces</taxon>
    </lineage>
</organism>
<comment type="caution">
    <text evidence="2">The sequence shown here is derived from an EMBL/GenBank/DDBJ whole genome shotgun (WGS) entry which is preliminary data.</text>
</comment>
<dbReference type="AlphaFoldDB" id="A0A9W8DQT0"/>
<evidence type="ECO:0000313" key="3">
    <source>
        <dbReference type="Proteomes" id="UP001150569"/>
    </source>
</evidence>
<dbReference type="Proteomes" id="UP001150569">
    <property type="component" value="Unassembled WGS sequence"/>
</dbReference>
<evidence type="ECO:0000256" key="1">
    <source>
        <dbReference type="SAM" id="MobiDB-lite"/>
    </source>
</evidence>